<evidence type="ECO:0000259" key="2">
    <source>
        <dbReference type="PROSITE" id="PS50943"/>
    </source>
</evidence>
<dbReference type="PROSITE" id="PS50943">
    <property type="entry name" value="HTH_CROC1"/>
    <property type="match status" value="2"/>
</dbReference>
<protein>
    <submittedName>
        <fullName evidence="3">Helix-turn-helix domain-containing protein</fullName>
    </submittedName>
</protein>
<dbReference type="Proteomes" id="UP001180531">
    <property type="component" value="Unassembled WGS sequence"/>
</dbReference>
<evidence type="ECO:0000313" key="3">
    <source>
        <dbReference type="EMBL" id="MDT0452106.1"/>
    </source>
</evidence>
<feature type="domain" description="HTH cro/C1-type" evidence="2">
    <location>
        <begin position="82"/>
        <end position="139"/>
    </location>
</feature>
<sequence>MARGSADFDGCALRTLRATRRVDGRFLSAAALAARVGTSKARILAYEHGRSVPEPGRIAELARVFRVPPNRLSLPDTRHLSIRDLRVHAGLTAAQVAASLGVSRRTYRDVENLARLPARDDGTLRIRLAACLGVPLDRIRGALHHHPVAIARRAQITDHLTELFALAHETKTLAVVTPDDARLREIASLVQRAPTVVCRLVNNELARYRRLLRGRAMAELEAAYAEDERAARLAKGRRRKFTGLLETAPARSADVLSSFLAEAMSARQWRAMVSLVDAGAEGTALRHPSDDNEDVWNALLARSFVIRFVHAEYGIHVHVLHPRGLNAMRSEFRMYACLYPRIATPLLLRQLSVAVQERGKREPKRRGRVRKEPQPITTAEG</sequence>
<dbReference type="Pfam" id="PF01381">
    <property type="entry name" value="HTH_3"/>
    <property type="match status" value="1"/>
</dbReference>
<name>A0ABU2ST44_9ACTN</name>
<evidence type="ECO:0000313" key="4">
    <source>
        <dbReference type="Proteomes" id="UP001180531"/>
    </source>
</evidence>
<dbReference type="InterPro" id="IPR001387">
    <property type="entry name" value="Cro/C1-type_HTH"/>
</dbReference>
<feature type="region of interest" description="Disordered" evidence="1">
    <location>
        <begin position="358"/>
        <end position="381"/>
    </location>
</feature>
<accession>A0ABU2ST44</accession>
<dbReference type="SMART" id="SM00530">
    <property type="entry name" value="HTH_XRE"/>
    <property type="match status" value="2"/>
</dbReference>
<evidence type="ECO:0000256" key="1">
    <source>
        <dbReference type="SAM" id="MobiDB-lite"/>
    </source>
</evidence>
<gene>
    <name evidence="3" type="ORF">RM609_23915</name>
</gene>
<dbReference type="EMBL" id="JAVRFI010000017">
    <property type="protein sequence ID" value="MDT0452106.1"/>
    <property type="molecule type" value="Genomic_DNA"/>
</dbReference>
<proteinExistence type="predicted"/>
<dbReference type="InterPro" id="IPR010982">
    <property type="entry name" value="Lambda_DNA-bd_dom_sf"/>
</dbReference>
<dbReference type="SUPFAM" id="SSF47413">
    <property type="entry name" value="lambda repressor-like DNA-binding domains"/>
    <property type="match status" value="2"/>
</dbReference>
<keyword evidence="4" id="KW-1185">Reference proteome</keyword>
<dbReference type="CDD" id="cd00093">
    <property type="entry name" value="HTH_XRE"/>
    <property type="match status" value="2"/>
</dbReference>
<dbReference type="Gene3D" id="1.10.260.40">
    <property type="entry name" value="lambda repressor-like DNA-binding domains"/>
    <property type="match status" value="2"/>
</dbReference>
<feature type="domain" description="HTH cro/C1-type" evidence="2">
    <location>
        <begin position="27"/>
        <end position="72"/>
    </location>
</feature>
<organism evidence="3 4">
    <name type="scientific">Streptomyces hesseae</name>
    <dbReference type="NCBI Taxonomy" id="3075519"/>
    <lineage>
        <taxon>Bacteria</taxon>
        <taxon>Bacillati</taxon>
        <taxon>Actinomycetota</taxon>
        <taxon>Actinomycetes</taxon>
        <taxon>Kitasatosporales</taxon>
        <taxon>Streptomycetaceae</taxon>
        <taxon>Streptomyces</taxon>
    </lineage>
</organism>
<dbReference type="Pfam" id="PF13560">
    <property type="entry name" value="HTH_31"/>
    <property type="match status" value="1"/>
</dbReference>
<dbReference type="RefSeq" id="WP_311613585.1">
    <property type="nucleotide sequence ID" value="NZ_JAVRFI010000017.1"/>
</dbReference>
<reference evidence="3" key="1">
    <citation type="submission" date="2024-05" db="EMBL/GenBank/DDBJ databases">
        <title>30 novel species of actinomycetes from the DSMZ collection.</title>
        <authorList>
            <person name="Nouioui I."/>
        </authorList>
    </citation>
    <scope>NUCLEOTIDE SEQUENCE</scope>
    <source>
        <strain evidence="3">DSM 40473</strain>
    </source>
</reference>
<comment type="caution">
    <text evidence="3">The sequence shown here is derived from an EMBL/GenBank/DDBJ whole genome shotgun (WGS) entry which is preliminary data.</text>
</comment>